<protein>
    <recommendedName>
        <fullName evidence="6">NfeD-like C-terminal domain-containing protein</fullName>
    </recommendedName>
</protein>
<dbReference type="PANTHER" id="PTHR33507">
    <property type="entry name" value="INNER MEMBRANE PROTEIN YBBJ"/>
    <property type="match status" value="1"/>
</dbReference>
<evidence type="ECO:0000256" key="2">
    <source>
        <dbReference type="ARBA" id="ARBA00022692"/>
    </source>
</evidence>
<evidence type="ECO:0000256" key="3">
    <source>
        <dbReference type="ARBA" id="ARBA00022989"/>
    </source>
</evidence>
<evidence type="ECO:0000256" key="1">
    <source>
        <dbReference type="ARBA" id="ARBA00004141"/>
    </source>
</evidence>
<comment type="subcellular location">
    <subcellularLocation>
        <location evidence="1">Membrane</location>
        <topology evidence="1">Multi-pass membrane protein</topology>
    </subcellularLocation>
</comment>
<keyword evidence="8" id="KW-1185">Reference proteome</keyword>
<dbReference type="InterPro" id="IPR052165">
    <property type="entry name" value="Membrane_assoc_protease"/>
</dbReference>
<dbReference type="InterPro" id="IPR002810">
    <property type="entry name" value="NfeD-like_C"/>
</dbReference>
<organism evidence="7 8">
    <name type="scientific">Desulfoglaeba alkanexedens ALDC</name>
    <dbReference type="NCBI Taxonomy" id="980445"/>
    <lineage>
        <taxon>Bacteria</taxon>
        <taxon>Pseudomonadati</taxon>
        <taxon>Thermodesulfobacteriota</taxon>
        <taxon>Syntrophobacteria</taxon>
        <taxon>Syntrophobacterales</taxon>
        <taxon>Syntrophobacteraceae</taxon>
        <taxon>Desulfoglaeba</taxon>
    </lineage>
</organism>
<gene>
    <name evidence="7" type="ORF">FDQ92_04485</name>
</gene>
<dbReference type="Gene3D" id="2.40.50.140">
    <property type="entry name" value="Nucleic acid-binding proteins"/>
    <property type="match status" value="1"/>
</dbReference>
<name>A0A4P8L0X5_9BACT</name>
<dbReference type="Pfam" id="PF01957">
    <property type="entry name" value="NfeD"/>
    <property type="match status" value="1"/>
</dbReference>
<dbReference type="AlphaFoldDB" id="A0A4P8L0X5"/>
<keyword evidence="4 5" id="KW-0472">Membrane</keyword>
<dbReference type="Proteomes" id="UP000298602">
    <property type="component" value="Chromosome"/>
</dbReference>
<dbReference type="KEGG" id="dax:FDQ92_04485"/>
<evidence type="ECO:0000313" key="8">
    <source>
        <dbReference type="Proteomes" id="UP000298602"/>
    </source>
</evidence>
<keyword evidence="3 5" id="KW-1133">Transmembrane helix</keyword>
<evidence type="ECO:0000256" key="5">
    <source>
        <dbReference type="SAM" id="Phobius"/>
    </source>
</evidence>
<keyword evidence="2 5" id="KW-0812">Transmembrane</keyword>
<evidence type="ECO:0000256" key="4">
    <source>
        <dbReference type="ARBA" id="ARBA00023136"/>
    </source>
</evidence>
<reference evidence="7 8" key="1">
    <citation type="submission" date="2019-05" db="EMBL/GenBank/DDBJ databases">
        <title>The Complete Genome Sequence of the n-alkane-degrading Desulfoglaeba alkanexedens ALDC reveals multiple alkylsuccinate synthase gene clusters.</title>
        <authorList>
            <person name="Callaghan A.V."/>
            <person name="Davidova I.A."/>
            <person name="Duncan K.E."/>
            <person name="Morris B."/>
            <person name="McInerney M.J."/>
        </authorList>
    </citation>
    <scope>NUCLEOTIDE SEQUENCE [LARGE SCALE GENOMIC DNA]</scope>
    <source>
        <strain evidence="7 8">ALDC</strain>
    </source>
</reference>
<evidence type="ECO:0000313" key="7">
    <source>
        <dbReference type="EMBL" id="QCQ21497.1"/>
    </source>
</evidence>
<dbReference type="OrthoDB" id="5524901at2"/>
<sequence length="107" mass="11203">MLNSAILIVIVAVVVFEIVEHVVLPLSFAIIQKRRRSPCGAEGLIGREGTVISWSSGSGRVFAEGERWKARGAASLAAGEKVAIRAVQGTVLEVAPLGDGRGPVTEP</sequence>
<dbReference type="InterPro" id="IPR012340">
    <property type="entry name" value="NA-bd_OB-fold"/>
</dbReference>
<proteinExistence type="predicted"/>
<accession>A0A4P8L0X5</accession>
<dbReference type="SUPFAM" id="SSF141322">
    <property type="entry name" value="NfeD domain-like"/>
    <property type="match status" value="1"/>
</dbReference>
<dbReference type="GO" id="GO:0016020">
    <property type="term" value="C:membrane"/>
    <property type="evidence" value="ECO:0007669"/>
    <property type="project" value="UniProtKB-SubCell"/>
</dbReference>
<dbReference type="RefSeq" id="WP_137423468.1">
    <property type="nucleotide sequence ID" value="NZ_CP040098.1"/>
</dbReference>
<evidence type="ECO:0000259" key="6">
    <source>
        <dbReference type="Pfam" id="PF01957"/>
    </source>
</evidence>
<feature type="transmembrane region" description="Helical" evidence="5">
    <location>
        <begin position="6"/>
        <end position="31"/>
    </location>
</feature>
<dbReference type="PANTHER" id="PTHR33507:SF4">
    <property type="entry name" value="NODULATION COMPETITIVENESS PROTEIN NFED"/>
    <property type="match status" value="1"/>
</dbReference>
<feature type="domain" description="NfeD-like C-terminal" evidence="6">
    <location>
        <begin position="41"/>
        <end position="96"/>
    </location>
</feature>
<dbReference type="EMBL" id="CP040098">
    <property type="protein sequence ID" value="QCQ21497.1"/>
    <property type="molecule type" value="Genomic_DNA"/>
</dbReference>
<reference evidence="7 8" key="2">
    <citation type="submission" date="2019-05" db="EMBL/GenBank/DDBJ databases">
        <authorList>
            <person name="Suflita J.M."/>
            <person name="Marks C.R."/>
        </authorList>
    </citation>
    <scope>NUCLEOTIDE SEQUENCE [LARGE SCALE GENOMIC DNA]</scope>
    <source>
        <strain evidence="7 8">ALDC</strain>
    </source>
</reference>